<dbReference type="InterPro" id="IPR003439">
    <property type="entry name" value="ABC_transporter-like_ATP-bd"/>
</dbReference>
<dbReference type="Pfam" id="PF12399">
    <property type="entry name" value="BCA_ABC_TP_C"/>
    <property type="match status" value="1"/>
</dbReference>
<dbReference type="GO" id="GO:0005524">
    <property type="term" value="F:ATP binding"/>
    <property type="evidence" value="ECO:0007669"/>
    <property type="project" value="UniProtKB-KW"/>
</dbReference>
<dbReference type="EMBL" id="JBHUIG010000018">
    <property type="protein sequence ID" value="MFD2320303.1"/>
    <property type="molecule type" value="Genomic_DNA"/>
</dbReference>
<dbReference type="InterPro" id="IPR003593">
    <property type="entry name" value="AAA+_ATPase"/>
</dbReference>
<dbReference type="InterPro" id="IPR032823">
    <property type="entry name" value="BCA_ABC_TP_C"/>
</dbReference>
<accession>A0ABW5EWM6</accession>
<evidence type="ECO:0000256" key="2">
    <source>
        <dbReference type="ARBA" id="ARBA00022475"/>
    </source>
</evidence>
<dbReference type="InterPro" id="IPR051120">
    <property type="entry name" value="ABC_AA/LPS_Transport"/>
</dbReference>
<organism evidence="6 7">
    <name type="scientific">Delftia deserti</name>
    <dbReference type="NCBI Taxonomy" id="1651218"/>
    <lineage>
        <taxon>Bacteria</taxon>
        <taxon>Pseudomonadati</taxon>
        <taxon>Pseudomonadota</taxon>
        <taxon>Betaproteobacteria</taxon>
        <taxon>Burkholderiales</taxon>
        <taxon>Comamonadaceae</taxon>
        <taxon>Delftia</taxon>
    </lineage>
</organism>
<protein>
    <submittedName>
        <fullName evidence="6">ABC transporter ATP-binding protein</fullName>
    </submittedName>
</protein>
<comment type="caution">
    <text evidence="6">The sequence shown here is derived from an EMBL/GenBank/DDBJ whole genome shotgun (WGS) entry which is preliminary data.</text>
</comment>
<dbReference type="SUPFAM" id="SSF52540">
    <property type="entry name" value="P-loop containing nucleoside triphosphate hydrolases"/>
    <property type="match status" value="1"/>
</dbReference>
<dbReference type="PANTHER" id="PTHR45772">
    <property type="entry name" value="CONSERVED COMPONENT OF ABC TRANSPORTER FOR NATURAL AMINO ACIDS-RELATED"/>
    <property type="match status" value="1"/>
</dbReference>
<evidence type="ECO:0000259" key="5">
    <source>
        <dbReference type="PROSITE" id="PS50893"/>
    </source>
</evidence>
<proteinExistence type="predicted"/>
<reference evidence="7" key="1">
    <citation type="journal article" date="2019" name="Int. J. Syst. Evol. Microbiol.">
        <title>The Global Catalogue of Microorganisms (GCM) 10K type strain sequencing project: providing services to taxonomists for standard genome sequencing and annotation.</title>
        <authorList>
            <consortium name="The Broad Institute Genomics Platform"/>
            <consortium name="The Broad Institute Genome Sequencing Center for Infectious Disease"/>
            <person name="Wu L."/>
            <person name="Ma J."/>
        </authorList>
    </citation>
    <scope>NUCLEOTIDE SEQUENCE [LARGE SCALE GENOMIC DNA]</scope>
    <source>
        <strain evidence="7">CCUG 62793</strain>
    </source>
</reference>
<evidence type="ECO:0000313" key="7">
    <source>
        <dbReference type="Proteomes" id="UP001597287"/>
    </source>
</evidence>
<dbReference type="Proteomes" id="UP001597287">
    <property type="component" value="Unassembled WGS sequence"/>
</dbReference>
<keyword evidence="4 6" id="KW-0067">ATP-binding</keyword>
<dbReference type="PANTHER" id="PTHR45772:SF4">
    <property type="entry name" value="ABC TRANSPORTER ATP-BINDING PROTEIN"/>
    <property type="match status" value="1"/>
</dbReference>
<evidence type="ECO:0000313" key="6">
    <source>
        <dbReference type="EMBL" id="MFD2320303.1"/>
    </source>
</evidence>
<dbReference type="RefSeq" id="WP_232245921.1">
    <property type="nucleotide sequence ID" value="NZ_JBHSIH010000001.1"/>
</dbReference>
<name>A0ABW5EWM6_9BURK</name>
<dbReference type="Pfam" id="PF00005">
    <property type="entry name" value="ABC_tran"/>
    <property type="match status" value="1"/>
</dbReference>
<feature type="domain" description="ABC transporter" evidence="5">
    <location>
        <begin position="14"/>
        <end position="261"/>
    </location>
</feature>
<evidence type="ECO:0000256" key="3">
    <source>
        <dbReference type="ARBA" id="ARBA00022741"/>
    </source>
</evidence>
<keyword evidence="3" id="KW-0547">Nucleotide-binding</keyword>
<keyword evidence="1" id="KW-0813">Transport</keyword>
<evidence type="ECO:0000256" key="1">
    <source>
        <dbReference type="ARBA" id="ARBA00022448"/>
    </source>
</evidence>
<evidence type="ECO:0000256" key="4">
    <source>
        <dbReference type="ARBA" id="ARBA00022840"/>
    </source>
</evidence>
<dbReference type="Gene3D" id="3.40.50.300">
    <property type="entry name" value="P-loop containing nucleotide triphosphate hydrolases"/>
    <property type="match status" value="1"/>
</dbReference>
<dbReference type="PROSITE" id="PS50893">
    <property type="entry name" value="ABC_TRANSPORTER_2"/>
    <property type="match status" value="1"/>
</dbReference>
<keyword evidence="7" id="KW-1185">Reference proteome</keyword>
<sequence length="266" mass="28597">MMAPKTSTSPAALLSIDRVAVHFGGLVAISDMSFDVKEGELVSLIGPNGAGKTTAFNVITGFMRPTKGQVHFGGTALHRLKPHEVAGEGLVRTFQRTSLFTTNTVFENVLTGLHLSGRASAWSTLLALPGMRREEARLRESVWEVLDFVGIAHYANELGGALPYGAQRLLGVAVALAARPRLLLLDEPAAGMNPSETAEFMDLLARLRRRGITLLLVEHDMPLVMGVSDRIVVLNYGKIIADGTPAQIQANPEVIRAYLGQGIKHA</sequence>
<keyword evidence="2" id="KW-1003">Cell membrane</keyword>
<keyword evidence="2" id="KW-0472">Membrane</keyword>
<dbReference type="InterPro" id="IPR027417">
    <property type="entry name" value="P-loop_NTPase"/>
</dbReference>
<dbReference type="SMART" id="SM00382">
    <property type="entry name" value="AAA"/>
    <property type="match status" value="1"/>
</dbReference>
<dbReference type="CDD" id="cd03219">
    <property type="entry name" value="ABC_Mj1267_LivG_branched"/>
    <property type="match status" value="1"/>
</dbReference>
<gene>
    <name evidence="6" type="ORF">ACFSPV_16485</name>
</gene>